<evidence type="ECO:0000256" key="1">
    <source>
        <dbReference type="ARBA" id="ARBA00022741"/>
    </source>
</evidence>
<evidence type="ECO:0000313" key="5">
    <source>
        <dbReference type="EMBL" id="GGD61706.1"/>
    </source>
</evidence>
<dbReference type="InterPro" id="IPR014819">
    <property type="entry name" value="PriCT_2"/>
</dbReference>
<protein>
    <recommendedName>
        <fullName evidence="4">SF3 helicase domain-containing protein</fullName>
    </recommendedName>
</protein>
<dbReference type="NCBIfam" id="TIGR01613">
    <property type="entry name" value="primase_Cterm"/>
    <property type="match status" value="1"/>
</dbReference>
<evidence type="ECO:0000256" key="2">
    <source>
        <dbReference type="ARBA" id="ARBA00022801"/>
    </source>
</evidence>
<evidence type="ECO:0000313" key="6">
    <source>
        <dbReference type="Proteomes" id="UP000612349"/>
    </source>
</evidence>
<organism evidence="5 6">
    <name type="scientific">Croceicoccus mobilis</name>
    <dbReference type="NCBI Taxonomy" id="1703339"/>
    <lineage>
        <taxon>Bacteria</taxon>
        <taxon>Pseudomonadati</taxon>
        <taxon>Pseudomonadota</taxon>
        <taxon>Alphaproteobacteria</taxon>
        <taxon>Sphingomonadales</taxon>
        <taxon>Erythrobacteraceae</taxon>
        <taxon>Croceicoccus</taxon>
    </lineage>
</organism>
<dbReference type="InterPro" id="IPR015330">
    <property type="entry name" value="DNA_primase/pol_bifunc_N"/>
</dbReference>
<dbReference type="PROSITE" id="PS51206">
    <property type="entry name" value="SF3_HELICASE_1"/>
    <property type="match status" value="1"/>
</dbReference>
<dbReference type="InterPro" id="IPR051620">
    <property type="entry name" value="ORF904-like_C"/>
</dbReference>
<dbReference type="EMBL" id="BMIP01000001">
    <property type="protein sequence ID" value="GGD61706.1"/>
    <property type="molecule type" value="Genomic_DNA"/>
</dbReference>
<dbReference type="InterPro" id="IPR045455">
    <property type="entry name" value="NrS-1_pol-like_helicase"/>
</dbReference>
<accession>A0A916YUA4</accession>
<evidence type="ECO:0000259" key="4">
    <source>
        <dbReference type="PROSITE" id="PS51206"/>
    </source>
</evidence>
<dbReference type="Proteomes" id="UP000612349">
    <property type="component" value="Unassembled WGS sequence"/>
</dbReference>
<dbReference type="Pfam" id="PF08706">
    <property type="entry name" value="D5_N"/>
    <property type="match status" value="1"/>
</dbReference>
<dbReference type="Gene3D" id="3.40.50.300">
    <property type="entry name" value="P-loop containing nucleotide triphosphate hydrolases"/>
    <property type="match status" value="1"/>
</dbReference>
<evidence type="ECO:0000256" key="3">
    <source>
        <dbReference type="ARBA" id="ARBA00022840"/>
    </source>
</evidence>
<dbReference type="GO" id="GO:0005524">
    <property type="term" value="F:ATP binding"/>
    <property type="evidence" value="ECO:0007669"/>
    <property type="project" value="UniProtKB-KW"/>
</dbReference>
<dbReference type="AlphaFoldDB" id="A0A916YUA4"/>
<proteinExistence type="predicted"/>
<dbReference type="Pfam" id="PF19263">
    <property type="entry name" value="DUF5906"/>
    <property type="match status" value="1"/>
</dbReference>
<dbReference type="Pfam" id="PF08707">
    <property type="entry name" value="PriCT_2"/>
    <property type="match status" value="1"/>
</dbReference>
<sequence length="789" mass="86102">MTAKPSMHTGTQAVDYVRHGLAVCAIPLGRKGPTAIGWNLPANAIACPTAAVSLIGNVGLLHAWSRTMALDVDDWGEASQWLLARGVNLAQLFATPDCVEIVSGRAGRAKLLFGLPASVNAPVHTLQIKDDDGAMILEFRCADAGGNSMQDVLPPSIHPDTGKPYQWGGPGDWRNLPAIPDALLQVWQGELAIRTKAKAPATPVALPPGFAPQGFTPQPGFGPLVEGLWGMTLMESALDYVSPDIDYATWRNVAWAIMSTGWKCAAQIVHGWSQGATSRYDRVATTTLIKAFDPTKGITVATLFHHAKQNGWIMPEQFPLAVATSPPLSPAIPAAASYHPVDWTVHGDIRNARHFAGMFGGKMLYVHGHNEWLHWSCDRWAMCDQGQELEAAKHAAQAMMADAAASLAVDQDRGKGRVREAMAAHNITRLKAALELAQSEPGMSTSSDELDANPMLLGVGNGVVDLTTGALVPNRSDMLITRHCEADYDMAATCPRWVQFLDEVFAGDQATIHSVQRSLGYTLTGLNTEEIIVFCIGFGANGKSIFGNIVNRIIGGYSKVAPHSLLATRRRDDHGPRGDIAMLEGARLVSVNELPAGMQMDEQAVKALAGREPISARELYEGFRTFDPRFTVWVRTNHRPIIKGDDDGIWRRIIVLPFRQKFEGASCDKHLEAKLWAERNGILRWMIEGARQYLATGNLSLSPTILAEQRQYRSDSDLLGEFLADCTIADPAGRVHDQELFAKWRHWCDSNGHKAGTKKTFTVRLNERGFPNRPSNGKKFYSGLRASVL</sequence>
<reference evidence="5" key="1">
    <citation type="journal article" date="2014" name="Int. J. Syst. Evol. Microbiol.">
        <title>Complete genome sequence of Corynebacterium casei LMG S-19264T (=DSM 44701T), isolated from a smear-ripened cheese.</title>
        <authorList>
            <consortium name="US DOE Joint Genome Institute (JGI-PGF)"/>
            <person name="Walter F."/>
            <person name="Albersmeier A."/>
            <person name="Kalinowski J."/>
            <person name="Ruckert C."/>
        </authorList>
    </citation>
    <scope>NUCLEOTIDE SEQUENCE</scope>
    <source>
        <strain evidence="5">CGMCC 1.15360</strain>
    </source>
</reference>
<dbReference type="InterPro" id="IPR014015">
    <property type="entry name" value="Helicase_SF3_DNA-vir"/>
</dbReference>
<keyword evidence="1" id="KW-0547">Nucleotide-binding</keyword>
<dbReference type="SMART" id="SM00943">
    <property type="entry name" value="Prim-Pol"/>
    <property type="match status" value="1"/>
</dbReference>
<dbReference type="PANTHER" id="PTHR35372">
    <property type="entry name" value="ATP BINDING PROTEIN-RELATED"/>
    <property type="match status" value="1"/>
</dbReference>
<dbReference type="SMART" id="SM00885">
    <property type="entry name" value="D5_N"/>
    <property type="match status" value="1"/>
</dbReference>
<gene>
    <name evidence="5" type="ORF">GCM10010990_08990</name>
</gene>
<comment type="caution">
    <text evidence="5">The sequence shown here is derived from an EMBL/GenBank/DDBJ whole genome shotgun (WGS) entry which is preliminary data.</text>
</comment>
<dbReference type="GO" id="GO:0004386">
    <property type="term" value="F:helicase activity"/>
    <property type="evidence" value="ECO:0007669"/>
    <property type="project" value="UniProtKB-KW"/>
</dbReference>
<dbReference type="InterPro" id="IPR027417">
    <property type="entry name" value="P-loop_NTPase"/>
</dbReference>
<dbReference type="PANTHER" id="PTHR35372:SF2">
    <property type="entry name" value="SF3 HELICASE DOMAIN-CONTAINING PROTEIN"/>
    <property type="match status" value="1"/>
</dbReference>
<name>A0A916YUA4_9SPHN</name>
<dbReference type="InterPro" id="IPR006500">
    <property type="entry name" value="Helicase_put_C_phage/plasmid"/>
</dbReference>
<keyword evidence="2" id="KW-0378">Hydrolase</keyword>
<keyword evidence="6" id="KW-1185">Reference proteome</keyword>
<dbReference type="GO" id="GO:0016817">
    <property type="term" value="F:hydrolase activity, acting on acid anhydrides"/>
    <property type="evidence" value="ECO:0007669"/>
    <property type="project" value="InterPro"/>
</dbReference>
<reference evidence="5" key="2">
    <citation type="submission" date="2020-09" db="EMBL/GenBank/DDBJ databases">
        <authorList>
            <person name="Sun Q."/>
            <person name="Zhou Y."/>
        </authorList>
    </citation>
    <scope>NUCLEOTIDE SEQUENCE</scope>
    <source>
        <strain evidence="5">CGMCC 1.15360</strain>
    </source>
</reference>
<dbReference type="InterPro" id="IPR014818">
    <property type="entry name" value="Phage/plasmid_primase_P4_C"/>
</dbReference>
<feature type="domain" description="SF3 helicase" evidence="4">
    <location>
        <begin position="510"/>
        <end position="671"/>
    </location>
</feature>
<dbReference type="Pfam" id="PF09250">
    <property type="entry name" value="Prim-Pol"/>
    <property type="match status" value="1"/>
</dbReference>
<keyword evidence="3" id="KW-0067">ATP-binding</keyword>